<keyword evidence="7" id="KW-1185">Reference proteome</keyword>
<dbReference type="EC" id="2.7.7.65" evidence="1"/>
<dbReference type="PANTHER" id="PTHR45138:SF9">
    <property type="entry name" value="DIGUANYLATE CYCLASE DGCM-RELATED"/>
    <property type="match status" value="1"/>
</dbReference>
<dbReference type="GO" id="GO:1902201">
    <property type="term" value="P:negative regulation of bacterial-type flagellum-dependent cell motility"/>
    <property type="evidence" value="ECO:0007669"/>
    <property type="project" value="TreeGrafter"/>
</dbReference>
<evidence type="ECO:0000259" key="4">
    <source>
        <dbReference type="PROSITE" id="PS50110"/>
    </source>
</evidence>
<dbReference type="InterPro" id="IPR043128">
    <property type="entry name" value="Rev_trsase/Diguanyl_cyclase"/>
</dbReference>
<evidence type="ECO:0000259" key="5">
    <source>
        <dbReference type="PROSITE" id="PS50887"/>
    </source>
</evidence>
<dbReference type="PANTHER" id="PTHR45138">
    <property type="entry name" value="REGULATORY COMPONENTS OF SENSORY TRANSDUCTION SYSTEM"/>
    <property type="match status" value="1"/>
</dbReference>
<dbReference type="Gene3D" id="3.40.50.2300">
    <property type="match status" value="1"/>
</dbReference>
<dbReference type="NCBIfam" id="TIGR00254">
    <property type="entry name" value="GGDEF"/>
    <property type="match status" value="1"/>
</dbReference>
<dbReference type="Pfam" id="PF00072">
    <property type="entry name" value="Response_reg"/>
    <property type="match status" value="1"/>
</dbReference>
<dbReference type="Proteomes" id="UP000518887">
    <property type="component" value="Unassembled WGS sequence"/>
</dbReference>
<protein>
    <recommendedName>
        <fullName evidence="1">diguanylate cyclase</fullName>
        <ecNumber evidence="1">2.7.7.65</ecNumber>
    </recommendedName>
</protein>
<dbReference type="GO" id="GO:0000160">
    <property type="term" value="P:phosphorelay signal transduction system"/>
    <property type="evidence" value="ECO:0007669"/>
    <property type="project" value="InterPro"/>
</dbReference>
<evidence type="ECO:0000313" key="6">
    <source>
        <dbReference type="EMBL" id="MBB5224790.1"/>
    </source>
</evidence>
<dbReference type="Gene3D" id="3.30.70.270">
    <property type="match status" value="1"/>
</dbReference>
<dbReference type="GO" id="GO:0043709">
    <property type="term" value="P:cell adhesion involved in single-species biofilm formation"/>
    <property type="evidence" value="ECO:0007669"/>
    <property type="project" value="TreeGrafter"/>
</dbReference>
<accession>A0A7W8G6N0</accession>
<sequence>MAKILIVDDEPVILSLTAQILSQKYDVVTATSGADALKLYGREKPDLILTDLLMPEMSGFELYEILKQNYSITIPVVFMTGKDGDEVEARGFASGASDFIRKPFRPEVLLQRVENILNTVDKIKDLMEEACTDRLTGFLNKGAVTDKLTDICKMNDGILMVIDLDSFKLVNDLYGHEAGDSILKAFADILRSTTRSSDVLGRIGGDEFVLFCVSTTEISIISSISKRLNSQISKRAKEILGDDMNIPLGASIGAVIVPNSGTDFQDLFNDADHALYTVKQNGKHGFAIHEKRDSYVRSEVSLADLHALNMIFEERNLGSGAYFIGQEAFTQVYRFFLRYIKTYKETAYMLLLTLSPTNNLTFFPMAADLFGDTLSQSLRKSDIMVRIRQNQYLFLLPHVSQESFPALVERMLSNWKKLEESENVEIAQESEFINHETEEGYSRRADD</sequence>
<dbReference type="AlphaFoldDB" id="A0A7W8G6N0"/>
<dbReference type="GO" id="GO:0052621">
    <property type="term" value="F:diguanylate cyclase activity"/>
    <property type="evidence" value="ECO:0007669"/>
    <property type="project" value="UniProtKB-EC"/>
</dbReference>
<feature type="domain" description="Response regulatory" evidence="4">
    <location>
        <begin position="3"/>
        <end position="117"/>
    </location>
</feature>
<dbReference type="CDD" id="cd01949">
    <property type="entry name" value="GGDEF"/>
    <property type="match status" value="1"/>
</dbReference>
<evidence type="ECO:0000256" key="1">
    <source>
        <dbReference type="ARBA" id="ARBA00012528"/>
    </source>
</evidence>
<name>A0A7W8G6N0_9SPIR</name>
<dbReference type="InterPro" id="IPR050469">
    <property type="entry name" value="Diguanylate_Cyclase"/>
</dbReference>
<keyword evidence="3" id="KW-0597">Phosphoprotein</keyword>
<dbReference type="InterPro" id="IPR000160">
    <property type="entry name" value="GGDEF_dom"/>
</dbReference>
<dbReference type="PROSITE" id="PS50887">
    <property type="entry name" value="GGDEF"/>
    <property type="match status" value="1"/>
</dbReference>
<dbReference type="InterPro" id="IPR029787">
    <property type="entry name" value="Nucleotide_cyclase"/>
</dbReference>
<gene>
    <name evidence="6" type="ORF">HNP76_000130</name>
</gene>
<dbReference type="Pfam" id="PF00990">
    <property type="entry name" value="GGDEF"/>
    <property type="match status" value="1"/>
</dbReference>
<dbReference type="GO" id="GO:0005886">
    <property type="term" value="C:plasma membrane"/>
    <property type="evidence" value="ECO:0007669"/>
    <property type="project" value="TreeGrafter"/>
</dbReference>
<comment type="caution">
    <text evidence="6">The sequence shown here is derived from an EMBL/GenBank/DDBJ whole genome shotgun (WGS) entry which is preliminary data.</text>
</comment>
<dbReference type="PROSITE" id="PS50110">
    <property type="entry name" value="RESPONSE_REGULATORY"/>
    <property type="match status" value="1"/>
</dbReference>
<organism evidence="6 7">
    <name type="scientific">Treponema ruminis</name>
    <dbReference type="NCBI Taxonomy" id="744515"/>
    <lineage>
        <taxon>Bacteria</taxon>
        <taxon>Pseudomonadati</taxon>
        <taxon>Spirochaetota</taxon>
        <taxon>Spirochaetia</taxon>
        <taxon>Spirochaetales</taxon>
        <taxon>Treponemataceae</taxon>
        <taxon>Treponema</taxon>
    </lineage>
</organism>
<proteinExistence type="predicted"/>
<evidence type="ECO:0000256" key="2">
    <source>
        <dbReference type="ARBA" id="ARBA00034247"/>
    </source>
</evidence>
<dbReference type="EMBL" id="JACHFQ010000001">
    <property type="protein sequence ID" value="MBB5224790.1"/>
    <property type="molecule type" value="Genomic_DNA"/>
</dbReference>
<dbReference type="InterPro" id="IPR011006">
    <property type="entry name" value="CheY-like_superfamily"/>
</dbReference>
<dbReference type="RefSeq" id="WP_184656427.1">
    <property type="nucleotide sequence ID" value="NZ_JACHFQ010000001.1"/>
</dbReference>
<dbReference type="SUPFAM" id="SSF55073">
    <property type="entry name" value="Nucleotide cyclase"/>
    <property type="match status" value="1"/>
</dbReference>
<dbReference type="InterPro" id="IPR001789">
    <property type="entry name" value="Sig_transdc_resp-reg_receiver"/>
</dbReference>
<dbReference type="SUPFAM" id="SSF52172">
    <property type="entry name" value="CheY-like"/>
    <property type="match status" value="1"/>
</dbReference>
<dbReference type="SMART" id="SM00448">
    <property type="entry name" value="REC"/>
    <property type="match status" value="1"/>
</dbReference>
<feature type="modified residue" description="4-aspartylphosphate" evidence="3">
    <location>
        <position position="51"/>
    </location>
</feature>
<evidence type="ECO:0000313" key="7">
    <source>
        <dbReference type="Proteomes" id="UP000518887"/>
    </source>
</evidence>
<evidence type="ECO:0000256" key="3">
    <source>
        <dbReference type="PROSITE-ProRule" id="PRU00169"/>
    </source>
</evidence>
<reference evidence="6 7" key="1">
    <citation type="submission" date="2020-08" db="EMBL/GenBank/DDBJ databases">
        <title>Genomic Encyclopedia of Type Strains, Phase IV (KMG-IV): sequencing the most valuable type-strain genomes for metagenomic binning, comparative biology and taxonomic classification.</title>
        <authorList>
            <person name="Goeker M."/>
        </authorList>
    </citation>
    <scope>NUCLEOTIDE SEQUENCE [LARGE SCALE GENOMIC DNA]</scope>
    <source>
        <strain evidence="6 7">DSM 103462</strain>
    </source>
</reference>
<feature type="domain" description="GGDEF" evidence="5">
    <location>
        <begin position="155"/>
        <end position="291"/>
    </location>
</feature>
<dbReference type="SMART" id="SM00267">
    <property type="entry name" value="GGDEF"/>
    <property type="match status" value="1"/>
</dbReference>
<comment type="catalytic activity">
    <reaction evidence="2">
        <text>2 GTP = 3',3'-c-di-GMP + 2 diphosphate</text>
        <dbReference type="Rhea" id="RHEA:24898"/>
        <dbReference type="ChEBI" id="CHEBI:33019"/>
        <dbReference type="ChEBI" id="CHEBI:37565"/>
        <dbReference type="ChEBI" id="CHEBI:58805"/>
        <dbReference type="EC" id="2.7.7.65"/>
    </reaction>
</comment>